<dbReference type="KEGG" id="palh:B1H58_07980"/>
<name>A0A1W6B4F6_9GAMM</name>
<keyword evidence="1" id="KW-0472">Membrane</keyword>
<dbReference type="AlphaFoldDB" id="A0A1W6B4F6"/>
<protein>
    <submittedName>
        <fullName evidence="2">Uncharacterized protein</fullName>
    </submittedName>
</protein>
<dbReference type="EMBL" id="CP019706">
    <property type="protein sequence ID" value="ARJ41968.1"/>
    <property type="molecule type" value="Genomic_DNA"/>
</dbReference>
<dbReference type="Proteomes" id="UP000192900">
    <property type="component" value="Chromosome"/>
</dbReference>
<dbReference type="Pfam" id="PF06092">
    <property type="entry name" value="DUF943"/>
    <property type="match status" value="1"/>
</dbReference>
<proteinExistence type="predicted"/>
<keyword evidence="1" id="KW-1133">Transmembrane helix</keyword>
<evidence type="ECO:0000313" key="3">
    <source>
        <dbReference type="Proteomes" id="UP000192900"/>
    </source>
</evidence>
<gene>
    <name evidence="2" type="ORF">B1H58_07980</name>
</gene>
<feature type="transmembrane region" description="Helical" evidence="1">
    <location>
        <begin position="7"/>
        <end position="25"/>
    </location>
</feature>
<evidence type="ECO:0000256" key="1">
    <source>
        <dbReference type="SAM" id="Phobius"/>
    </source>
</evidence>
<keyword evidence="3" id="KW-1185">Reference proteome</keyword>
<dbReference type="STRING" id="1891675.B1H58_07980"/>
<dbReference type="RefSeq" id="WP_085069272.1">
    <property type="nucleotide sequence ID" value="NZ_CP019706.1"/>
</dbReference>
<accession>A0A1W6B4F6</accession>
<organism evidence="2 3">
    <name type="scientific">Pantoea alhagi</name>
    <dbReference type="NCBI Taxonomy" id="1891675"/>
    <lineage>
        <taxon>Bacteria</taxon>
        <taxon>Pseudomonadati</taxon>
        <taxon>Pseudomonadota</taxon>
        <taxon>Gammaproteobacteria</taxon>
        <taxon>Enterobacterales</taxon>
        <taxon>Erwiniaceae</taxon>
        <taxon>Pantoea</taxon>
    </lineage>
</organism>
<reference evidence="2 3" key="1">
    <citation type="submission" date="2017-02" db="EMBL/GenBank/DDBJ databases">
        <title>Complete genome sequence of the drought resistance-promoting endophyte Pantoea alhagi LTYR-11Z.</title>
        <authorList>
            <person name="Zhang L."/>
        </authorList>
    </citation>
    <scope>NUCLEOTIDE SEQUENCE [LARGE SCALE GENOMIC DNA]</scope>
    <source>
        <strain evidence="2 3">LTYR-11Z</strain>
    </source>
</reference>
<sequence>MKVINKKILILFSLAVCVLLGYWIWLCLRPVEIVAVHQENNYSDVLVRSFPPTDKGKIIWWLENKNILKEKYGIPKPSPDGSFVVVFWDFGDGYKETDGYDNLCFKDMKPPMNCTEKNSLLMVRNSENTGSYFVLDSGTYRMNNKGDIVKNKSD</sequence>
<evidence type="ECO:0000313" key="2">
    <source>
        <dbReference type="EMBL" id="ARJ41968.1"/>
    </source>
</evidence>
<dbReference type="OrthoDB" id="6519293at2"/>
<dbReference type="InterPro" id="IPR010351">
    <property type="entry name" value="DUF943"/>
</dbReference>
<keyword evidence="1" id="KW-0812">Transmembrane</keyword>